<dbReference type="PROSITE" id="PS00201">
    <property type="entry name" value="FLAVODOXIN"/>
    <property type="match status" value="1"/>
</dbReference>
<dbReference type="SUPFAM" id="SSF52218">
    <property type="entry name" value="Flavoproteins"/>
    <property type="match status" value="1"/>
</dbReference>
<dbReference type="AlphaFoldDB" id="A0A1H7WUK1"/>
<organism evidence="3 4">
    <name type="scientific">Syntrophus gentianae</name>
    <dbReference type="NCBI Taxonomy" id="43775"/>
    <lineage>
        <taxon>Bacteria</taxon>
        <taxon>Pseudomonadati</taxon>
        <taxon>Thermodesulfobacteriota</taxon>
        <taxon>Syntrophia</taxon>
        <taxon>Syntrophales</taxon>
        <taxon>Syntrophaceae</taxon>
        <taxon>Syntrophus</taxon>
    </lineage>
</organism>
<dbReference type="InterPro" id="IPR029039">
    <property type="entry name" value="Flavoprotein-like_sf"/>
</dbReference>
<dbReference type="PROSITE" id="PS50902">
    <property type="entry name" value="FLAVODOXIN_LIKE"/>
    <property type="match status" value="1"/>
</dbReference>
<dbReference type="GO" id="GO:0009055">
    <property type="term" value="F:electron transfer activity"/>
    <property type="evidence" value="ECO:0007669"/>
    <property type="project" value="InterPro"/>
</dbReference>
<evidence type="ECO:0000313" key="3">
    <source>
        <dbReference type="EMBL" id="SEM25074.1"/>
    </source>
</evidence>
<reference evidence="3 4" key="1">
    <citation type="submission" date="2016-10" db="EMBL/GenBank/DDBJ databases">
        <authorList>
            <person name="de Groot N.N."/>
        </authorList>
    </citation>
    <scope>NUCLEOTIDE SEQUENCE [LARGE SCALE GENOMIC DNA]</scope>
    <source>
        <strain evidence="3 4">DSM 8423</strain>
    </source>
</reference>
<evidence type="ECO:0000256" key="1">
    <source>
        <dbReference type="ARBA" id="ARBA00001917"/>
    </source>
</evidence>
<dbReference type="GO" id="GO:0016020">
    <property type="term" value="C:membrane"/>
    <property type="evidence" value="ECO:0007669"/>
    <property type="project" value="TreeGrafter"/>
</dbReference>
<protein>
    <submittedName>
        <fullName evidence="3">NADPH-dependent FMN reductase</fullName>
    </submittedName>
</protein>
<feature type="domain" description="Flavodoxin-like" evidence="2">
    <location>
        <begin position="4"/>
        <end position="151"/>
    </location>
</feature>
<dbReference type="Gene3D" id="3.40.50.360">
    <property type="match status" value="1"/>
</dbReference>
<dbReference type="PANTHER" id="PTHR30546:SF23">
    <property type="entry name" value="FLAVOPROTEIN-LIKE PROTEIN YCP4-RELATED"/>
    <property type="match status" value="1"/>
</dbReference>
<dbReference type="EMBL" id="FOBS01000008">
    <property type="protein sequence ID" value="SEM25074.1"/>
    <property type="molecule type" value="Genomic_DNA"/>
</dbReference>
<dbReference type="GO" id="GO:0010181">
    <property type="term" value="F:FMN binding"/>
    <property type="evidence" value="ECO:0007669"/>
    <property type="project" value="InterPro"/>
</dbReference>
<dbReference type="GO" id="GO:0003955">
    <property type="term" value="F:NAD(P)H dehydrogenase (quinone) activity"/>
    <property type="evidence" value="ECO:0007669"/>
    <property type="project" value="TreeGrafter"/>
</dbReference>
<sequence>MTKILIIYSSQTGHTERMARAVLEGARAIEGVYVVLKKAAEATLEDLLGCDGLAVGTPENFGYMSGMVKDFFDRTYEGAQGKVFRKPFVIFVSAGNDGTGALRAIERIALGYKFKTVFTPVIAKGKITEEILEKCRELGGTLAGGCALGIY</sequence>
<keyword evidence="4" id="KW-1185">Reference proteome</keyword>
<dbReference type="OrthoDB" id="9790745at2"/>
<evidence type="ECO:0000313" key="4">
    <source>
        <dbReference type="Proteomes" id="UP000198744"/>
    </source>
</evidence>
<accession>A0A1H7WUK1</accession>
<dbReference type="RefSeq" id="WP_093883010.1">
    <property type="nucleotide sequence ID" value="NZ_FOBS01000008.1"/>
</dbReference>
<proteinExistence type="predicted"/>
<dbReference type="Proteomes" id="UP000198744">
    <property type="component" value="Unassembled WGS sequence"/>
</dbReference>
<dbReference type="STRING" id="43775.SAMN04489760_1084"/>
<comment type="cofactor">
    <cofactor evidence="1">
        <name>FMN</name>
        <dbReference type="ChEBI" id="CHEBI:58210"/>
    </cofactor>
</comment>
<dbReference type="PANTHER" id="PTHR30546">
    <property type="entry name" value="FLAVODOXIN-RELATED PROTEIN WRBA-RELATED"/>
    <property type="match status" value="1"/>
</dbReference>
<dbReference type="InterPro" id="IPR001226">
    <property type="entry name" value="Flavodoxin_CS"/>
</dbReference>
<evidence type="ECO:0000259" key="2">
    <source>
        <dbReference type="PROSITE" id="PS50902"/>
    </source>
</evidence>
<name>A0A1H7WUK1_9BACT</name>
<dbReference type="InterPro" id="IPR008254">
    <property type="entry name" value="Flavodoxin/NO_synth"/>
</dbReference>
<dbReference type="Pfam" id="PF00258">
    <property type="entry name" value="Flavodoxin_1"/>
    <property type="match status" value="1"/>
</dbReference>
<gene>
    <name evidence="3" type="ORF">SAMN04489760_1084</name>
</gene>